<sequence>MSAFQRRVVGIRYPQWSSFGPGTLGGVVDFMRDHHQMWRLVTENDSYGEMEAIRITGDWRGSGLILFRSTEAELATFRKRGIPVVLTSTEGPDLGFPRVVPDNPAIGREAARHLLGCGLDSYAFLARGETFYREAHFAPGFRVYARERLRGFRAELAERSIEPTIHYLRGRPLWEARTWREVQTEVCAFLATLPKPCGLFVVDDSLAAVALCAADTLGRRVPDELAVIGYGDDQVYCYASMPALSSMVHPAREVGRLAAELLWRQMEGEQVSGTQTVPPGETVERESSRVLAIDDRIVSDLVAWIRLKAVHDPIRVSELCERAGLSSTTLKERFARSIGHPPKQEIQQVRLKHLERLLSRPGSTLAGIATQMGFASAHELSRFFKSATGLRPSEFRQARGNRRTGPKGFAVVFDMDGTLFDSESFFFRAFAHAYREQGESLSREDYFRRFAGTTNAHIERELERGAGRDFNRTHFSRAWRDEFNRLIEEEGLQPFADVLRALDELAALGVPLALASSSDLADIGHLLRSAGLAARFESITGGDEVPRSKPDPAIFKLAARRLGYPPEHCVAVEDSAAGVKAARAAGMRVIHVAREPRGGIAVADPSTRSVASLDAIDWRTMAESILVPSDDDAAG</sequence>
<evidence type="ECO:0000256" key="2">
    <source>
        <dbReference type="ARBA" id="ARBA00023125"/>
    </source>
</evidence>
<dbReference type="SUPFAM" id="SSF46689">
    <property type="entry name" value="Homeodomain-like"/>
    <property type="match status" value="1"/>
</dbReference>
<dbReference type="SFLD" id="SFLDS00003">
    <property type="entry name" value="Haloacid_Dehalogenase"/>
    <property type="match status" value="1"/>
</dbReference>
<dbReference type="InterPro" id="IPR018060">
    <property type="entry name" value="HTH_AraC"/>
</dbReference>
<dbReference type="Gene3D" id="1.10.150.240">
    <property type="entry name" value="Putative phosphatase, domain 2"/>
    <property type="match status" value="1"/>
</dbReference>
<dbReference type="Pfam" id="PF12833">
    <property type="entry name" value="HTH_18"/>
    <property type="match status" value="1"/>
</dbReference>
<protein>
    <submittedName>
        <fullName evidence="5">Phosphoglycolate phosphatase</fullName>
    </submittedName>
</protein>
<dbReference type="SFLD" id="SFLDG01135">
    <property type="entry name" value="C1.5.6:_HAD__Beta-PGM__Phospha"/>
    <property type="match status" value="1"/>
</dbReference>
<dbReference type="SUPFAM" id="SSF56784">
    <property type="entry name" value="HAD-like"/>
    <property type="match status" value="1"/>
</dbReference>
<keyword evidence="1" id="KW-0805">Transcription regulation</keyword>
<dbReference type="InterPro" id="IPR046335">
    <property type="entry name" value="LacI/GalR-like_sensor"/>
</dbReference>
<dbReference type="Proteomes" id="UP001476282">
    <property type="component" value="Unassembled WGS sequence"/>
</dbReference>
<dbReference type="NCBIfam" id="TIGR01509">
    <property type="entry name" value="HAD-SF-IA-v3"/>
    <property type="match status" value="1"/>
</dbReference>
<keyword evidence="6" id="KW-1185">Reference proteome</keyword>
<evidence type="ECO:0000256" key="3">
    <source>
        <dbReference type="ARBA" id="ARBA00023163"/>
    </source>
</evidence>
<dbReference type="InterPro" id="IPR006439">
    <property type="entry name" value="HAD-SF_hydro_IA"/>
</dbReference>
<dbReference type="Gene3D" id="1.10.10.60">
    <property type="entry name" value="Homeodomain-like"/>
    <property type="match status" value="1"/>
</dbReference>
<dbReference type="RefSeq" id="WP_353566189.1">
    <property type="nucleotide sequence ID" value="NZ_BAABRI010000006.1"/>
</dbReference>
<name>A0ABP9UMY8_9BACT</name>
<evidence type="ECO:0000259" key="4">
    <source>
        <dbReference type="PROSITE" id="PS01124"/>
    </source>
</evidence>
<evidence type="ECO:0000313" key="6">
    <source>
        <dbReference type="Proteomes" id="UP001476282"/>
    </source>
</evidence>
<organism evidence="5 6">
    <name type="scientific">Haloferula sargassicola</name>
    <dbReference type="NCBI Taxonomy" id="490096"/>
    <lineage>
        <taxon>Bacteria</taxon>
        <taxon>Pseudomonadati</taxon>
        <taxon>Verrucomicrobiota</taxon>
        <taxon>Verrucomicrobiia</taxon>
        <taxon>Verrucomicrobiales</taxon>
        <taxon>Verrucomicrobiaceae</taxon>
        <taxon>Haloferula</taxon>
    </lineage>
</organism>
<dbReference type="SUPFAM" id="SSF53822">
    <property type="entry name" value="Periplasmic binding protein-like I"/>
    <property type="match status" value="1"/>
</dbReference>
<dbReference type="Gene3D" id="3.40.50.1000">
    <property type="entry name" value="HAD superfamily/HAD-like"/>
    <property type="match status" value="1"/>
</dbReference>
<keyword evidence="3" id="KW-0804">Transcription</keyword>
<accession>A0ABP9UMY8</accession>
<dbReference type="InterPro" id="IPR036412">
    <property type="entry name" value="HAD-like_sf"/>
</dbReference>
<dbReference type="InterPro" id="IPR009057">
    <property type="entry name" value="Homeodomain-like_sf"/>
</dbReference>
<dbReference type="Gene3D" id="3.40.50.2300">
    <property type="match status" value="2"/>
</dbReference>
<dbReference type="InterPro" id="IPR028082">
    <property type="entry name" value="Peripla_BP_I"/>
</dbReference>
<dbReference type="Pfam" id="PF00702">
    <property type="entry name" value="Hydrolase"/>
    <property type="match status" value="1"/>
</dbReference>
<dbReference type="SFLD" id="SFLDG01129">
    <property type="entry name" value="C1.5:_HAD__Beta-PGM__Phosphata"/>
    <property type="match status" value="1"/>
</dbReference>
<dbReference type="InterPro" id="IPR023198">
    <property type="entry name" value="PGP-like_dom2"/>
</dbReference>
<gene>
    <name evidence="5" type="primary">gph_2</name>
    <name evidence="5" type="ORF">Hsar01_01257</name>
</gene>
<dbReference type="PANTHER" id="PTHR30146:SF24">
    <property type="entry name" value="XYLOSE OPERON REGULATORY PROTEIN"/>
    <property type="match status" value="1"/>
</dbReference>
<comment type="caution">
    <text evidence="5">The sequence shown here is derived from an EMBL/GenBank/DDBJ whole genome shotgun (WGS) entry which is preliminary data.</text>
</comment>
<dbReference type="PANTHER" id="PTHR30146">
    <property type="entry name" value="LACI-RELATED TRANSCRIPTIONAL REPRESSOR"/>
    <property type="match status" value="1"/>
</dbReference>
<dbReference type="PROSITE" id="PS01124">
    <property type="entry name" value="HTH_ARAC_FAMILY_2"/>
    <property type="match status" value="1"/>
</dbReference>
<dbReference type="EMBL" id="BAABRI010000006">
    <property type="protein sequence ID" value="GAA5482042.1"/>
    <property type="molecule type" value="Genomic_DNA"/>
</dbReference>
<evidence type="ECO:0000313" key="5">
    <source>
        <dbReference type="EMBL" id="GAA5482042.1"/>
    </source>
</evidence>
<dbReference type="PRINTS" id="PR00413">
    <property type="entry name" value="HADHALOGNASE"/>
</dbReference>
<feature type="domain" description="HTH araC/xylS-type" evidence="4">
    <location>
        <begin position="299"/>
        <end position="398"/>
    </location>
</feature>
<proteinExistence type="predicted"/>
<dbReference type="SMART" id="SM00342">
    <property type="entry name" value="HTH_ARAC"/>
    <property type="match status" value="1"/>
</dbReference>
<evidence type="ECO:0000256" key="1">
    <source>
        <dbReference type="ARBA" id="ARBA00023015"/>
    </source>
</evidence>
<dbReference type="InterPro" id="IPR023214">
    <property type="entry name" value="HAD_sf"/>
</dbReference>
<dbReference type="Pfam" id="PF13377">
    <property type="entry name" value="Peripla_BP_3"/>
    <property type="match status" value="1"/>
</dbReference>
<reference evidence="5 6" key="1">
    <citation type="submission" date="2024-02" db="EMBL/GenBank/DDBJ databases">
        <title>Haloferula sargassicola NBRC 104335.</title>
        <authorList>
            <person name="Ichikawa N."/>
            <person name="Katano-Makiyama Y."/>
            <person name="Hidaka K."/>
        </authorList>
    </citation>
    <scope>NUCLEOTIDE SEQUENCE [LARGE SCALE GENOMIC DNA]</scope>
    <source>
        <strain evidence="5 6">NBRC 104335</strain>
    </source>
</reference>
<keyword evidence="2" id="KW-0238">DNA-binding</keyword>